<sequence>MVGTQRSRVWIAPLPLKDCLLLPTPTALSSLNSLPWLNKFEVKLKDLGLIQCGEVANPELLEVMFGLPMGYSSPVELKAETAPPAAAAKPSVTQFASKLRSALRSLLASLSQPDNGYSTSTNCVPKESTGNYSTSTDSHWLAISLWQPWASLIPLGLKHYETRTKKTNYRGKLLICSTATHTAKQYQQYFKICEELQLPPWEKTNFPCGCAIAILDLVDCIEMTAEFIAQQSATQILCGDWRRRRYVWKLENIQPLTESFAVKGKQGLFNISLAIQDDLKELLQRLNNGCSDSKQLLGCIENSPSNDAEQFGIPTSKDSPSTDGEQSNLHPSKNSPSTKRRHWGEGNGTIHWRTITKNGKDYPQAYYHWKENGKKRSKYINQQLIRLVQEAEDQKRPVIEILGLLGVVPAQVPKTLLGCIESSPSNNAEQLGIPTSKDSPSTSDGQLSVPTSKDIPSKTRRNKGSGTGSIQWKVITRNGKDYPQAWYHYEFWKNGVRQVKKSRYIPKRLLGRIEKLEAEKAPVREILSLLGVKW</sequence>
<feature type="compositionally biased region" description="Polar residues" evidence="1">
    <location>
        <begin position="316"/>
        <end position="337"/>
    </location>
</feature>
<accession>A0A846HL81</accession>
<reference evidence="2 3" key="1">
    <citation type="journal article" date="2015" name="Genome Announc.">
        <title>Draft Genome Sequence of Cyanobacterium Hassallia byssoidea Strain VB512170, Isolated from Monuments in India.</title>
        <authorList>
            <person name="Singh D."/>
            <person name="Chandrababunaidu M.M."/>
            <person name="Panda A."/>
            <person name="Sen D."/>
            <person name="Bhattacharyya S."/>
            <person name="Adhikary S.P."/>
            <person name="Tripathy S."/>
        </authorList>
    </citation>
    <scope>NUCLEOTIDE SEQUENCE [LARGE SCALE GENOMIC DNA]</scope>
    <source>
        <strain evidence="2 3">VB512170</strain>
    </source>
</reference>
<dbReference type="InterPro" id="IPR015947">
    <property type="entry name" value="PUA-like_sf"/>
</dbReference>
<evidence type="ECO:0000313" key="2">
    <source>
        <dbReference type="EMBL" id="NEU77349.1"/>
    </source>
</evidence>
<dbReference type="CDD" id="cd06554">
    <property type="entry name" value="ASCH_ASC-1_like"/>
    <property type="match status" value="1"/>
</dbReference>
<name>A0A846HL81_9CYAN</name>
<dbReference type="Gene3D" id="2.30.130.30">
    <property type="entry name" value="Hypothetical protein"/>
    <property type="match status" value="1"/>
</dbReference>
<keyword evidence="3" id="KW-1185">Reference proteome</keyword>
<evidence type="ECO:0000313" key="3">
    <source>
        <dbReference type="Proteomes" id="UP000031549"/>
    </source>
</evidence>
<dbReference type="Proteomes" id="UP000031549">
    <property type="component" value="Unassembled WGS sequence"/>
</dbReference>
<evidence type="ECO:0000256" key="1">
    <source>
        <dbReference type="SAM" id="MobiDB-lite"/>
    </source>
</evidence>
<comment type="caution">
    <text evidence="2">The sequence shown here is derived from an EMBL/GenBank/DDBJ whole genome shotgun (WGS) entry which is preliminary data.</text>
</comment>
<organism evidence="2 3">
    <name type="scientific">Hassallia byssoidea VB512170</name>
    <dbReference type="NCBI Taxonomy" id="1304833"/>
    <lineage>
        <taxon>Bacteria</taxon>
        <taxon>Bacillati</taxon>
        <taxon>Cyanobacteriota</taxon>
        <taxon>Cyanophyceae</taxon>
        <taxon>Nostocales</taxon>
        <taxon>Tolypothrichaceae</taxon>
        <taxon>Hassallia</taxon>
    </lineage>
</organism>
<dbReference type="RefSeq" id="WP_163519449.1">
    <property type="nucleotide sequence ID" value="NZ_JTCM02000181.1"/>
</dbReference>
<feature type="compositionally biased region" description="Polar residues" evidence="1">
    <location>
        <begin position="436"/>
        <end position="451"/>
    </location>
</feature>
<dbReference type="EMBL" id="JTCM02000181">
    <property type="protein sequence ID" value="NEU77349.1"/>
    <property type="molecule type" value="Genomic_DNA"/>
</dbReference>
<feature type="region of interest" description="Disordered" evidence="1">
    <location>
        <begin position="306"/>
        <end position="349"/>
    </location>
</feature>
<dbReference type="AlphaFoldDB" id="A0A846HL81"/>
<dbReference type="SUPFAM" id="SSF88697">
    <property type="entry name" value="PUA domain-like"/>
    <property type="match status" value="1"/>
</dbReference>
<gene>
    <name evidence="2" type="ORF">PI95_033950</name>
</gene>
<protein>
    <submittedName>
        <fullName evidence="2">ASCH domain-containing protein</fullName>
    </submittedName>
</protein>
<proteinExistence type="predicted"/>
<feature type="region of interest" description="Disordered" evidence="1">
    <location>
        <begin position="426"/>
        <end position="469"/>
    </location>
</feature>